<dbReference type="EMBL" id="UINC01112968">
    <property type="protein sequence ID" value="SVC82274.1"/>
    <property type="molecule type" value="Genomic_DNA"/>
</dbReference>
<proteinExistence type="predicted"/>
<protein>
    <submittedName>
        <fullName evidence="1">Uncharacterized protein</fullName>
    </submittedName>
</protein>
<name>A0A382Q9L2_9ZZZZ</name>
<dbReference type="InterPro" id="IPR035917">
    <property type="entry name" value="YjbQ-like_sf"/>
</dbReference>
<dbReference type="Gene3D" id="2.60.120.460">
    <property type="entry name" value="YjbQ-like"/>
    <property type="match status" value="1"/>
</dbReference>
<dbReference type="AlphaFoldDB" id="A0A382Q9L2"/>
<accession>A0A382Q9L2</accession>
<evidence type="ECO:0000313" key="1">
    <source>
        <dbReference type="EMBL" id="SVC82274.1"/>
    </source>
</evidence>
<sequence>MSEPLEVTVDIVPSSRYELIDVAPRVREQVGDALNGYRKVLYCSHHTTAGYLEQGVTSRLGTTDAQLDPFFKFFQQLFPHNAGYHHDQMQLRDELSEQQKACEPVNADSHLTFMGAGLKNCVTYLNRPDESVYFVELDGVYNDVHRQRRTTVLGFDGEDIVHRERIQVPVASDHLIESHNLKDRRYGLFPLFEEWLDRYGIEKGRIDIRLAPEERDVGLTVNEYETLLVRNDLPEVVRDPLRYMVRRGRNLLKDPGAIPEKTRDYATYDLIHLYNEMMEHLPFGRSVVDRIVAVMSTPAALMLRL</sequence>
<feature type="non-terminal residue" evidence="1">
    <location>
        <position position="305"/>
    </location>
</feature>
<reference evidence="1" key="1">
    <citation type="submission" date="2018-05" db="EMBL/GenBank/DDBJ databases">
        <authorList>
            <person name="Lanie J.A."/>
            <person name="Ng W.-L."/>
            <person name="Kazmierczak K.M."/>
            <person name="Andrzejewski T.M."/>
            <person name="Davidsen T.M."/>
            <person name="Wayne K.J."/>
            <person name="Tettelin H."/>
            <person name="Glass J.I."/>
            <person name="Rusch D."/>
            <person name="Podicherti R."/>
            <person name="Tsui H.-C.T."/>
            <person name="Winkler M.E."/>
        </authorList>
    </citation>
    <scope>NUCLEOTIDE SEQUENCE</scope>
</reference>
<organism evidence="1">
    <name type="scientific">marine metagenome</name>
    <dbReference type="NCBI Taxonomy" id="408172"/>
    <lineage>
        <taxon>unclassified sequences</taxon>
        <taxon>metagenomes</taxon>
        <taxon>ecological metagenomes</taxon>
    </lineage>
</organism>
<gene>
    <name evidence="1" type="ORF">METZ01_LOCUS335128</name>
</gene>